<dbReference type="EMBL" id="BARV01005016">
    <property type="protein sequence ID" value="GAI10087.1"/>
    <property type="molecule type" value="Genomic_DNA"/>
</dbReference>
<organism evidence="1">
    <name type="scientific">marine sediment metagenome</name>
    <dbReference type="NCBI Taxonomy" id="412755"/>
    <lineage>
        <taxon>unclassified sequences</taxon>
        <taxon>metagenomes</taxon>
        <taxon>ecological metagenomes</taxon>
    </lineage>
</organism>
<comment type="caution">
    <text evidence="1">The sequence shown here is derived from an EMBL/GenBank/DDBJ whole genome shotgun (WGS) entry which is preliminary data.</text>
</comment>
<accession>X1KSN3</accession>
<sequence length="83" mass="9738">MKDKKIIGKAKENLKNHPKVAEDISITRYGTASFIAKKVTQITPLEKGKKIEEKLDKIFLHKLWFRWQWDSVPLKDVFDCIIP</sequence>
<dbReference type="AlphaFoldDB" id="X1KSN3"/>
<name>X1KSN3_9ZZZZ</name>
<gene>
    <name evidence="1" type="ORF">S06H3_10698</name>
</gene>
<evidence type="ECO:0000313" key="1">
    <source>
        <dbReference type="EMBL" id="GAI10087.1"/>
    </source>
</evidence>
<protein>
    <submittedName>
        <fullName evidence="1">Uncharacterized protein</fullName>
    </submittedName>
</protein>
<proteinExistence type="predicted"/>
<reference evidence="1" key="1">
    <citation type="journal article" date="2014" name="Front. Microbiol.">
        <title>High frequency of phylogenetically diverse reductive dehalogenase-homologous genes in deep subseafloor sedimentary metagenomes.</title>
        <authorList>
            <person name="Kawai M."/>
            <person name="Futagami T."/>
            <person name="Toyoda A."/>
            <person name="Takaki Y."/>
            <person name="Nishi S."/>
            <person name="Hori S."/>
            <person name="Arai W."/>
            <person name="Tsubouchi T."/>
            <person name="Morono Y."/>
            <person name="Uchiyama I."/>
            <person name="Ito T."/>
            <person name="Fujiyama A."/>
            <person name="Inagaki F."/>
            <person name="Takami H."/>
        </authorList>
    </citation>
    <scope>NUCLEOTIDE SEQUENCE</scope>
    <source>
        <strain evidence="1">Expedition CK06-06</strain>
    </source>
</reference>